<dbReference type="EMBL" id="MFYX01000084">
    <property type="protein sequence ID" value="OGK03631.1"/>
    <property type="molecule type" value="Genomic_DNA"/>
</dbReference>
<protein>
    <submittedName>
        <fullName evidence="1">Uncharacterized protein</fullName>
    </submittedName>
</protein>
<evidence type="ECO:0000313" key="2">
    <source>
        <dbReference type="Proteomes" id="UP000179243"/>
    </source>
</evidence>
<proteinExistence type="predicted"/>
<evidence type="ECO:0000313" key="1">
    <source>
        <dbReference type="EMBL" id="OGK03631.1"/>
    </source>
</evidence>
<reference evidence="1 2" key="1">
    <citation type="journal article" date="2016" name="Nat. Commun.">
        <title>Thousands of microbial genomes shed light on interconnected biogeochemical processes in an aquifer system.</title>
        <authorList>
            <person name="Anantharaman K."/>
            <person name="Brown C.T."/>
            <person name="Hug L.A."/>
            <person name="Sharon I."/>
            <person name="Castelle C.J."/>
            <person name="Probst A.J."/>
            <person name="Thomas B.C."/>
            <person name="Singh A."/>
            <person name="Wilkins M.J."/>
            <person name="Karaoz U."/>
            <person name="Brodie E.L."/>
            <person name="Williams K.H."/>
            <person name="Hubbard S.S."/>
            <person name="Banfield J.F."/>
        </authorList>
    </citation>
    <scope>NUCLEOTIDE SEQUENCE [LARGE SCALE GENOMIC DNA]</scope>
</reference>
<dbReference type="AlphaFoldDB" id="A0A1F7FAJ1"/>
<gene>
    <name evidence="1" type="ORF">A2519_02535</name>
</gene>
<name>A0A1F7FAJ1_UNCRA</name>
<comment type="caution">
    <text evidence="1">The sequence shown here is derived from an EMBL/GenBank/DDBJ whole genome shotgun (WGS) entry which is preliminary data.</text>
</comment>
<organism evidence="1 2">
    <name type="scientific">Candidatus Raymondbacteria bacterium RIFOXYD12_FULL_49_13</name>
    <dbReference type="NCBI Taxonomy" id="1817890"/>
    <lineage>
        <taxon>Bacteria</taxon>
        <taxon>Raymondiibacteriota</taxon>
    </lineage>
</organism>
<accession>A0A1F7FAJ1</accession>
<sequence length="467" mass="52623">MRFSFFIIALSCASIFAQPKDLPDKIIFKEKPSTYNSIYDFALDGRTVWLRKRGPEAGPWTVCPLPKRLSCPREIHVDSDIFIALDSTGAIYTMFNALADPDKFNWTKHWGAPFRMAKGMAIPAEYEKRALSFLSPVEDQYYHAFTGGRYDVGMGVTNIYMLTGNGQHIIYLDPWLPNDFSYEVGGPFKGRFIATAISATGSTIFLINTYGDMYTRPCDFDMVGGDDFFFNYSYHPADYKIADTLHVVPRKIPRPLPLEDWTHQPKINGTITDRITIVKSGPGTARRTLLVEGMNMEAKAGYFSKEMLGDTWSFTETSCPLKGTPLQNPPEDCSHLTLGPDESLRFEYHDADMRVTIPDFVLHVSPASLTIAFTGCRELPLLFHTHETIRQMKRESGLSDKPLELKGAIEIAPDLLVNRNALEPKVRDFIKNNFKKSNFADITVKATAQQLKISGQGTIAWRLQAKP</sequence>
<dbReference type="Proteomes" id="UP000179243">
    <property type="component" value="Unassembled WGS sequence"/>
</dbReference>